<organism evidence="1">
    <name type="scientific">freshwater metagenome</name>
    <dbReference type="NCBI Taxonomy" id="449393"/>
    <lineage>
        <taxon>unclassified sequences</taxon>
        <taxon>metagenomes</taxon>
        <taxon>ecological metagenomes</taxon>
    </lineage>
</organism>
<dbReference type="Gene3D" id="1.10.10.10">
    <property type="entry name" value="Winged helix-like DNA-binding domain superfamily/Winged helix DNA-binding domain"/>
    <property type="match status" value="1"/>
</dbReference>
<dbReference type="AlphaFoldDB" id="A0A6J6NQX5"/>
<reference evidence="1" key="1">
    <citation type="submission" date="2020-05" db="EMBL/GenBank/DDBJ databases">
        <authorList>
            <person name="Chiriac C."/>
            <person name="Salcher M."/>
            <person name="Ghai R."/>
            <person name="Kavagutti S V."/>
        </authorList>
    </citation>
    <scope>NUCLEOTIDE SEQUENCE</scope>
</reference>
<accession>A0A6J6NQX5</accession>
<proteinExistence type="predicted"/>
<evidence type="ECO:0000313" key="1">
    <source>
        <dbReference type="EMBL" id="CAB4687224.1"/>
    </source>
</evidence>
<gene>
    <name evidence="1" type="ORF">UFOPK2373_00584</name>
</gene>
<dbReference type="InterPro" id="IPR013324">
    <property type="entry name" value="RNA_pol_sigma_r3/r4-like"/>
</dbReference>
<sequence>MANEFDLDVTFDENEPDLSHLTDQQLQAAVNRLPESLLLVAQGLLIEKRSMSDVSQDLGIRQAELVMRLRRAKQLIAASE</sequence>
<name>A0A6J6NQX5_9ZZZZ</name>
<protein>
    <submittedName>
        <fullName evidence="1">Unannotated protein</fullName>
    </submittedName>
</protein>
<dbReference type="EMBL" id="CAEZXL010000084">
    <property type="protein sequence ID" value="CAB4687224.1"/>
    <property type="molecule type" value="Genomic_DNA"/>
</dbReference>
<dbReference type="SUPFAM" id="SSF88659">
    <property type="entry name" value="Sigma3 and sigma4 domains of RNA polymerase sigma factors"/>
    <property type="match status" value="1"/>
</dbReference>
<dbReference type="InterPro" id="IPR036388">
    <property type="entry name" value="WH-like_DNA-bd_sf"/>
</dbReference>